<feature type="compositionally biased region" description="Basic residues" evidence="32">
    <location>
        <begin position="1161"/>
        <end position="1171"/>
    </location>
</feature>
<keyword evidence="18 28" id="KW-0829">Tyrosine-protein kinase</keyword>
<dbReference type="InterPro" id="IPR050122">
    <property type="entry name" value="RTK"/>
</dbReference>
<evidence type="ECO:0000256" key="4">
    <source>
        <dbReference type="ARBA" id="ARBA00004556"/>
    </source>
</evidence>
<keyword evidence="23" id="KW-0325">Glycoprotein</keyword>
<keyword evidence="13 28" id="KW-0418">Kinase</keyword>
<dbReference type="FunFam" id="3.80.20.20:FF:000014">
    <property type="entry name" value="Receptor protein-tyrosine kinase"/>
    <property type="match status" value="1"/>
</dbReference>
<evidence type="ECO:0000313" key="37">
    <source>
        <dbReference type="Proteomes" id="UP000694557"/>
    </source>
</evidence>
<dbReference type="PANTHER" id="PTHR24416:SF137">
    <property type="entry name" value="RECEPTOR TYROSINE-PROTEIN KINASE ERBB-2"/>
    <property type="match status" value="1"/>
</dbReference>
<sequence>MEAARSFLFLRLLLVGLSGALGREVCLGTDMKLALPSSLENHYETLRLLYTDCQVVHGNLEITHLRGKPDLSFLQGIVEVQGYVLIARVSVSVVPLDNLRIIRGSQLYNSSYALAVLDNTLPQEGVGLRVLRLRSLTEILLGGVHIWGNHQLCFPDPQHMEWRDTLDEKNTHAKQLRLQARAPNCPKCSPACVKRSCWGETEKDCQTLTHVHCASGCLRCKGPDPNDCCHMQCAAGCTGPKDSDCLSCRHFNDSGTCKDNCPPPTIYDPVTFVSKPNPNRKFSFGATCVKTCPYNYLAMEVACTMVCPKANQEVIITQPDGKETQTQKCEKCEGECPKVCYGLGMGDLQSSSWVSSSNVAQFTGCNKIYGSLAFLPQSFTGDPLANMTGLTLSELDAFKNLVEITGYLYIDAWPANWTNLSVFENLKVIRGRMLYKGVFSLGVQSIQIRSLGLRSLRSISGGLVLLHNNSQLCYTQDLPWGTLLHPTQGPHRIVNANQDPRECVVEGRMCHLLCANGCWGPGPSQCVACVKFQRGKECVEECDIYQGSPREFFDNSERVCGACHSECRPINGSVSCLGPGAHQCTDCLHYQDGEVCVEKCPSGLKEEQHTVWKYSNATGHCLSCNTNCTLSCTQKDERGCPIHTKTGPGTSIAAAVGGAVLFLILLGLLVFYLRRQKQLKRKETLRRILQEHELVEPLTPSGALPNQAQMRILKETELKKLRVLGSGAFGTVYKGAWAPDGENVKIPVAIKVLRENTSPKANKEILDEAYVMAGVASPYVCRLLGICLTSTVQLVTQLMPYGCLLDYVRENKDHIGSQYLLNWCVQIAKGMSYLEDVRLVHRDLAARNVLVKNPNHVKITDFGLARLLDIDETEYHADGGKVPIKWMALESILHRKFTHQSDVWSYGVTVWELMTFGAKPYDLIPARDIPELLEGGERLPQPLICTIDVYMIMVKCWMIEPDSRPKFKELVTEFSAMARDPPRYVVIQNDDKMSLSSPVDSQFFRMLLEEEGAEIRDLLDAEEYLVPQPNFFRPQAETSGPNGPSRHHSHRSTDHGLDSEPSMAGGPRSMYSSVSTLGRSQYPTLPMGASAISNGPWNPHYPSLLARTTSHLSTGGHSDSVFLDGGPDDAPASPGRYCKDPTFPNGGESDLETDGPSPMHHYNHLNHHSLPRRGNAYNHNHELPEYINQEVQDLRPGAIERPSTLPRKGAAERHRHLPNGLSSGHSVENPEYLVPMMTSGSTSPAFDNPYYLDLVAKAVAGGGGGGGERDGGPNPPPRQVNDFVTPTAENPEYLGLADTWSGQREHT</sequence>
<dbReference type="EC" id="2.7.10.1" evidence="28"/>
<organism evidence="36 37">
    <name type="scientific">Oncorhynchus kisutch</name>
    <name type="common">Coho salmon</name>
    <name type="synonym">Salmo kisutch</name>
    <dbReference type="NCBI Taxonomy" id="8019"/>
    <lineage>
        <taxon>Eukaryota</taxon>
        <taxon>Metazoa</taxon>
        <taxon>Chordata</taxon>
        <taxon>Craniata</taxon>
        <taxon>Vertebrata</taxon>
        <taxon>Euteleostomi</taxon>
        <taxon>Actinopterygii</taxon>
        <taxon>Neopterygii</taxon>
        <taxon>Teleostei</taxon>
        <taxon>Protacanthopterygii</taxon>
        <taxon>Salmoniformes</taxon>
        <taxon>Salmonidae</taxon>
        <taxon>Salmoninae</taxon>
        <taxon>Oncorhynchus</taxon>
    </lineage>
</organism>
<feature type="chain" id="PRO_5034812571" description="Receptor protein-tyrosine kinase" evidence="34">
    <location>
        <begin position="23"/>
        <end position="1307"/>
    </location>
</feature>
<dbReference type="SUPFAM" id="SSF56112">
    <property type="entry name" value="Protein kinase-like (PK-like)"/>
    <property type="match status" value="1"/>
</dbReference>
<dbReference type="PROSITE" id="PS00107">
    <property type="entry name" value="PROTEIN_KINASE_ATP"/>
    <property type="match status" value="1"/>
</dbReference>
<comment type="function">
    <text evidence="26">In the nucleus is involved in transcriptional regulation. Associates with the 5'-TCAAATTC-3' sequence in the PTGS2/COX-2 promoter and activates its transcription. Implicated in transcriptional activation of CDKN1A; the function involves STAT3 and SRC. Involved in the transcription of rRNA genes by RNA Pol I and enhances protein synthesis and cell growth.</text>
</comment>
<dbReference type="GeneTree" id="ENSGT00940000158232"/>
<evidence type="ECO:0000256" key="23">
    <source>
        <dbReference type="ARBA" id="ARBA00023180"/>
    </source>
</evidence>
<dbReference type="GO" id="GO:0043235">
    <property type="term" value="C:receptor complex"/>
    <property type="evidence" value="ECO:0007669"/>
    <property type="project" value="TreeGrafter"/>
</dbReference>
<keyword evidence="16" id="KW-0805">Transcription regulation</keyword>
<feature type="binding site" evidence="30 31">
    <location>
        <position position="751"/>
    </location>
    <ligand>
        <name>ATP</name>
        <dbReference type="ChEBI" id="CHEBI:30616"/>
    </ligand>
</feature>
<dbReference type="Pfam" id="PF21314">
    <property type="entry name" value="TM_ErbB1"/>
    <property type="match status" value="1"/>
</dbReference>
<dbReference type="GO" id="GO:0032587">
    <property type="term" value="C:ruffle membrane"/>
    <property type="evidence" value="ECO:0007669"/>
    <property type="project" value="UniProtKB-SubCell"/>
</dbReference>
<dbReference type="GO" id="GO:0009925">
    <property type="term" value="C:basal plasma membrane"/>
    <property type="evidence" value="ECO:0007669"/>
    <property type="project" value="TreeGrafter"/>
</dbReference>
<keyword evidence="7" id="KW-0597">Phosphoprotein</keyword>
<dbReference type="GO" id="GO:0038127">
    <property type="term" value="P:ERBB signaling pathway"/>
    <property type="evidence" value="ECO:0007669"/>
    <property type="project" value="UniProtKB-ARBA"/>
</dbReference>
<feature type="region of interest" description="Disordered" evidence="32">
    <location>
        <begin position="1203"/>
        <end position="1226"/>
    </location>
</feature>
<evidence type="ECO:0000256" key="30">
    <source>
        <dbReference type="PIRSR" id="PIRSR000619-2"/>
    </source>
</evidence>
<dbReference type="PIRSF" id="PIRSF000619">
    <property type="entry name" value="TyrPK_EGF-R"/>
    <property type="match status" value="1"/>
</dbReference>
<dbReference type="GeneID" id="109865589"/>
<keyword evidence="9 33" id="KW-0812">Transmembrane</keyword>
<gene>
    <name evidence="36" type="primary">ERBB2</name>
    <name evidence="36" type="synonym">erbb2</name>
</gene>
<dbReference type="GO" id="GO:0030182">
    <property type="term" value="P:neuron differentiation"/>
    <property type="evidence" value="ECO:0007669"/>
    <property type="project" value="TreeGrafter"/>
</dbReference>
<evidence type="ECO:0000256" key="32">
    <source>
        <dbReference type="SAM" id="MobiDB-lite"/>
    </source>
</evidence>
<dbReference type="CTD" id="2064"/>
<keyword evidence="20" id="KW-0010">Activator</keyword>
<keyword evidence="37" id="KW-1185">Reference proteome</keyword>
<dbReference type="RefSeq" id="XP_020309472.1">
    <property type="nucleotide sequence ID" value="XM_020453883.2"/>
</dbReference>
<keyword evidence="8 28" id="KW-0808">Transferase</keyword>
<dbReference type="Pfam" id="PF14843">
    <property type="entry name" value="GF_recep_IV"/>
    <property type="match status" value="1"/>
</dbReference>
<evidence type="ECO:0000256" key="17">
    <source>
        <dbReference type="ARBA" id="ARBA00023136"/>
    </source>
</evidence>
<dbReference type="Gene3D" id="6.10.250.2930">
    <property type="match status" value="1"/>
</dbReference>
<dbReference type="FunFam" id="2.10.220.10:FF:000009">
    <property type="entry name" value="Receptor protein-tyrosine kinase"/>
    <property type="match status" value="1"/>
</dbReference>
<dbReference type="CDD" id="cd00064">
    <property type="entry name" value="FU"/>
    <property type="match status" value="3"/>
</dbReference>
<dbReference type="FunFam" id="1.10.510.10:FF:002828">
    <property type="entry name" value="Receptor tyrosine-protein kinase erbB-2"/>
    <property type="match status" value="1"/>
</dbReference>
<dbReference type="FunFam" id="3.30.200.20:FF:000184">
    <property type="entry name" value="Receptor protein-tyrosine kinase"/>
    <property type="match status" value="1"/>
</dbReference>
<evidence type="ECO:0000256" key="2">
    <source>
        <dbReference type="ARBA" id="ARBA00004199"/>
    </source>
</evidence>
<comment type="subcellular location">
    <subcellularLocation>
        <location evidence="2">Cell projection</location>
        <location evidence="2">Ruffle membrane</location>
        <topology evidence="2">Single-pass type I membrane protein</topology>
    </subcellularLocation>
    <subcellularLocation>
        <location evidence="4">Cytoplasm</location>
        <location evidence="4">Perinuclear region</location>
    </subcellularLocation>
    <subcellularLocation>
        <location evidence="3">Early endosome</location>
    </subcellularLocation>
    <subcellularLocation>
        <location evidence="1">Nucleus</location>
    </subcellularLocation>
</comment>
<dbReference type="InterPro" id="IPR000494">
    <property type="entry name" value="Rcpt_L-dom"/>
</dbReference>
<name>A0A8C7HYT3_ONCKI</name>
<evidence type="ECO:0000256" key="25">
    <source>
        <dbReference type="ARBA" id="ARBA00023273"/>
    </source>
</evidence>
<dbReference type="InterPro" id="IPR032778">
    <property type="entry name" value="GF_recep_IV"/>
</dbReference>
<dbReference type="Proteomes" id="UP000694557">
    <property type="component" value="Unassembled WGS sequence"/>
</dbReference>
<evidence type="ECO:0000256" key="11">
    <source>
        <dbReference type="ARBA" id="ARBA00022741"/>
    </source>
</evidence>
<evidence type="ECO:0000256" key="31">
    <source>
        <dbReference type="PROSITE-ProRule" id="PRU10141"/>
    </source>
</evidence>
<evidence type="ECO:0000256" key="19">
    <source>
        <dbReference type="ARBA" id="ARBA00023157"/>
    </source>
</evidence>
<dbReference type="SUPFAM" id="SSF57184">
    <property type="entry name" value="Growth factor receptor domain"/>
    <property type="match status" value="2"/>
</dbReference>
<comment type="similarity">
    <text evidence="28">Belongs to the protein kinase superfamily. Tyr protein kinase family. EGF receptor subfamily.</text>
</comment>
<evidence type="ECO:0000256" key="12">
    <source>
        <dbReference type="ARBA" id="ARBA00022753"/>
    </source>
</evidence>
<dbReference type="InterPro" id="IPR017441">
    <property type="entry name" value="Protein_kinase_ATP_BS"/>
</dbReference>
<dbReference type="InterPro" id="IPR009030">
    <property type="entry name" value="Growth_fac_rcpt_cys_sf"/>
</dbReference>
<dbReference type="RefSeq" id="XP_020309471.1">
    <property type="nucleotide sequence ID" value="XM_020453882.2"/>
</dbReference>
<dbReference type="PROSITE" id="PS50011">
    <property type="entry name" value="PROTEIN_KINASE_DOM"/>
    <property type="match status" value="1"/>
</dbReference>
<dbReference type="InterPro" id="IPR006211">
    <property type="entry name" value="Furin-like_Cys-rich_dom"/>
</dbReference>
<dbReference type="InterPro" id="IPR044912">
    <property type="entry name" value="Egfr_JX_dom"/>
</dbReference>
<dbReference type="InterPro" id="IPR020635">
    <property type="entry name" value="Tyr_kinase_cat_dom"/>
</dbReference>
<dbReference type="GO" id="GO:0043066">
    <property type="term" value="P:negative regulation of apoptotic process"/>
    <property type="evidence" value="ECO:0007669"/>
    <property type="project" value="TreeGrafter"/>
</dbReference>
<protein>
    <recommendedName>
        <fullName evidence="28">Receptor protein-tyrosine kinase</fullName>
        <ecNumber evidence="28">2.7.10.1</ecNumber>
    </recommendedName>
</protein>
<dbReference type="SMART" id="SM00219">
    <property type="entry name" value="TyrKc"/>
    <property type="match status" value="1"/>
</dbReference>
<evidence type="ECO:0000256" key="6">
    <source>
        <dbReference type="ARBA" id="ARBA00022490"/>
    </source>
</evidence>
<evidence type="ECO:0000256" key="28">
    <source>
        <dbReference type="PIRNR" id="PIRNR000619"/>
    </source>
</evidence>
<evidence type="ECO:0000256" key="3">
    <source>
        <dbReference type="ARBA" id="ARBA00004412"/>
    </source>
</evidence>
<dbReference type="SMART" id="SM00261">
    <property type="entry name" value="FU"/>
    <property type="match status" value="3"/>
</dbReference>
<dbReference type="FunFam" id="2.10.220.10:FF:000001">
    <property type="entry name" value="Receptor protein-tyrosine kinase"/>
    <property type="match status" value="1"/>
</dbReference>
<dbReference type="InterPro" id="IPR049328">
    <property type="entry name" value="TM_ErbB1"/>
</dbReference>
<dbReference type="PROSITE" id="PS00109">
    <property type="entry name" value="PROTEIN_KINASE_TYR"/>
    <property type="match status" value="1"/>
</dbReference>
<dbReference type="InterPro" id="IPR008266">
    <property type="entry name" value="Tyr_kinase_AS"/>
</dbReference>
<reference evidence="36" key="2">
    <citation type="submission" date="2025-09" db="UniProtKB">
        <authorList>
            <consortium name="Ensembl"/>
        </authorList>
    </citation>
    <scope>IDENTIFICATION</scope>
</reference>
<dbReference type="InterPro" id="IPR006212">
    <property type="entry name" value="Furin_repeat"/>
</dbReference>
<comment type="catalytic activity">
    <reaction evidence="27">
        <text>L-tyrosyl-[protein] + ATP = O-phospho-L-tyrosyl-[protein] + ADP + H(+)</text>
        <dbReference type="Rhea" id="RHEA:10596"/>
        <dbReference type="Rhea" id="RHEA-COMP:10136"/>
        <dbReference type="Rhea" id="RHEA-COMP:20101"/>
        <dbReference type="ChEBI" id="CHEBI:15378"/>
        <dbReference type="ChEBI" id="CHEBI:30616"/>
        <dbReference type="ChEBI" id="CHEBI:46858"/>
        <dbReference type="ChEBI" id="CHEBI:61978"/>
        <dbReference type="ChEBI" id="CHEBI:456216"/>
        <dbReference type="EC" id="2.7.10.1"/>
    </reaction>
</comment>
<dbReference type="PRINTS" id="PR00109">
    <property type="entry name" value="TYRKINASE"/>
</dbReference>
<dbReference type="SUPFAM" id="SSF52058">
    <property type="entry name" value="L domain-like"/>
    <property type="match status" value="2"/>
</dbReference>
<feature type="region of interest" description="Disordered" evidence="32">
    <location>
        <begin position="1262"/>
        <end position="1307"/>
    </location>
</feature>
<dbReference type="InterPro" id="IPR016245">
    <property type="entry name" value="Tyr_kinase_EGF/ERB/XmrK_rcpt"/>
</dbReference>
<dbReference type="InterPro" id="IPR011009">
    <property type="entry name" value="Kinase-like_dom_sf"/>
</dbReference>
<keyword evidence="6" id="KW-0963">Cytoplasm</keyword>
<evidence type="ECO:0000256" key="29">
    <source>
        <dbReference type="PIRSR" id="PIRSR000619-1"/>
    </source>
</evidence>
<dbReference type="InterPro" id="IPR036941">
    <property type="entry name" value="Rcpt_L-dom_sf"/>
</dbReference>
<dbReference type="KEGG" id="oki:109865589"/>
<dbReference type="GO" id="GO:0005524">
    <property type="term" value="F:ATP binding"/>
    <property type="evidence" value="ECO:0007669"/>
    <property type="project" value="UniProtKB-UniRule"/>
</dbReference>
<evidence type="ECO:0000256" key="33">
    <source>
        <dbReference type="SAM" id="Phobius"/>
    </source>
</evidence>
<feature type="active site" description="Proton acceptor" evidence="29">
    <location>
        <position position="843"/>
    </location>
</feature>
<dbReference type="GO" id="GO:0005769">
    <property type="term" value="C:early endosome"/>
    <property type="evidence" value="ECO:0007669"/>
    <property type="project" value="UniProtKB-SubCell"/>
</dbReference>
<accession>A0A8C7HYT3</accession>
<feature type="signal peptide" evidence="34">
    <location>
        <begin position="1"/>
        <end position="22"/>
    </location>
</feature>
<evidence type="ECO:0000256" key="7">
    <source>
        <dbReference type="ARBA" id="ARBA00022553"/>
    </source>
</evidence>
<evidence type="ECO:0000256" key="20">
    <source>
        <dbReference type="ARBA" id="ARBA00023159"/>
    </source>
</evidence>
<keyword evidence="12" id="KW-0967">Endosome</keyword>
<evidence type="ECO:0000256" key="13">
    <source>
        <dbReference type="ARBA" id="ARBA00022777"/>
    </source>
</evidence>
<keyword evidence="19" id="KW-1015">Disulfide bond</keyword>
<evidence type="ECO:0000256" key="21">
    <source>
        <dbReference type="ARBA" id="ARBA00023163"/>
    </source>
</evidence>
<evidence type="ECO:0000256" key="14">
    <source>
        <dbReference type="ARBA" id="ARBA00022840"/>
    </source>
</evidence>
<evidence type="ECO:0000256" key="22">
    <source>
        <dbReference type="ARBA" id="ARBA00023170"/>
    </source>
</evidence>
<dbReference type="Gene3D" id="1.10.510.10">
    <property type="entry name" value="Transferase(Phosphotransferase) domain 1"/>
    <property type="match status" value="1"/>
</dbReference>
<dbReference type="InterPro" id="IPR001245">
    <property type="entry name" value="Ser-Thr/Tyr_kinase_cat_dom"/>
</dbReference>
<keyword evidence="14 28" id="KW-0067">ATP-binding</keyword>
<evidence type="ECO:0000313" key="36">
    <source>
        <dbReference type="Ensembl" id="ENSOKIP00005064621.1"/>
    </source>
</evidence>
<feature type="region of interest" description="Disordered" evidence="32">
    <location>
        <begin position="1116"/>
        <end position="1178"/>
    </location>
</feature>
<evidence type="ECO:0000256" key="24">
    <source>
        <dbReference type="ARBA" id="ARBA00023242"/>
    </source>
</evidence>
<dbReference type="GO" id="GO:0008284">
    <property type="term" value="P:positive regulation of cell population proliferation"/>
    <property type="evidence" value="ECO:0007669"/>
    <property type="project" value="TreeGrafter"/>
</dbReference>
<feature type="binding site" evidence="30">
    <location>
        <begin position="724"/>
        <end position="732"/>
    </location>
    <ligand>
        <name>ATP</name>
        <dbReference type="ChEBI" id="CHEBI:30616"/>
    </ligand>
</feature>
<evidence type="ECO:0000256" key="27">
    <source>
        <dbReference type="ARBA" id="ARBA00051243"/>
    </source>
</evidence>
<dbReference type="GO" id="GO:0048471">
    <property type="term" value="C:perinuclear region of cytoplasm"/>
    <property type="evidence" value="ECO:0007669"/>
    <property type="project" value="UniProtKB-SubCell"/>
</dbReference>
<evidence type="ECO:0000259" key="35">
    <source>
        <dbReference type="PROSITE" id="PS50011"/>
    </source>
</evidence>
<dbReference type="Pfam" id="PF01030">
    <property type="entry name" value="Recep_L_domain"/>
    <property type="match status" value="2"/>
</dbReference>
<dbReference type="Gene3D" id="3.80.20.20">
    <property type="entry name" value="Receptor L-domain"/>
    <property type="match status" value="2"/>
</dbReference>
<feature type="transmembrane region" description="Helical" evidence="33">
    <location>
        <begin position="652"/>
        <end position="673"/>
    </location>
</feature>
<evidence type="ECO:0000256" key="10">
    <source>
        <dbReference type="ARBA" id="ARBA00022729"/>
    </source>
</evidence>
<evidence type="ECO:0000256" key="15">
    <source>
        <dbReference type="ARBA" id="ARBA00022989"/>
    </source>
</evidence>
<keyword evidence="25" id="KW-0966">Cell projection</keyword>
<evidence type="ECO:0000256" key="5">
    <source>
        <dbReference type="ARBA" id="ARBA00022475"/>
    </source>
</evidence>
<evidence type="ECO:0000256" key="9">
    <source>
        <dbReference type="ARBA" id="ARBA00022692"/>
    </source>
</evidence>
<feature type="region of interest" description="Disordered" evidence="32">
    <location>
        <begin position="1031"/>
        <end position="1074"/>
    </location>
</feature>
<dbReference type="Pfam" id="PF00757">
    <property type="entry name" value="Furin-like"/>
    <property type="match status" value="1"/>
</dbReference>
<dbReference type="Gene3D" id="3.30.200.20">
    <property type="entry name" value="Phosphorylase Kinase, domain 1"/>
    <property type="match status" value="1"/>
</dbReference>
<dbReference type="PANTHER" id="PTHR24416">
    <property type="entry name" value="TYROSINE-PROTEIN KINASE RECEPTOR"/>
    <property type="match status" value="1"/>
</dbReference>
<feature type="domain" description="Protein kinase" evidence="35">
    <location>
        <begin position="718"/>
        <end position="977"/>
    </location>
</feature>
<keyword evidence="21" id="KW-0804">Transcription</keyword>
<evidence type="ECO:0000256" key="26">
    <source>
        <dbReference type="ARBA" id="ARBA00037619"/>
    </source>
</evidence>
<evidence type="ECO:0000256" key="1">
    <source>
        <dbReference type="ARBA" id="ARBA00004123"/>
    </source>
</evidence>
<reference evidence="36" key="1">
    <citation type="submission" date="2025-08" db="UniProtKB">
        <authorList>
            <consortium name="Ensembl"/>
        </authorList>
    </citation>
    <scope>IDENTIFICATION</scope>
</reference>
<evidence type="ECO:0000256" key="8">
    <source>
        <dbReference type="ARBA" id="ARBA00022679"/>
    </source>
</evidence>
<dbReference type="GO" id="GO:0043410">
    <property type="term" value="P:positive regulation of MAPK cascade"/>
    <property type="evidence" value="ECO:0007669"/>
    <property type="project" value="TreeGrafter"/>
</dbReference>
<keyword evidence="17 28" id="KW-0472">Membrane</keyword>
<dbReference type="InterPro" id="IPR000719">
    <property type="entry name" value="Prot_kinase_dom"/>
</dbReference>
<keyword evidence="10 34" id="KW-0732">Signal</keyword>
<keyword evidence="11 28" id="KW-0547">Nucleotide-binding</keyword>
<dbReference type="GO" id="GO:0005634">
    <property type="term" value="C:nucleus"/>
    <property type="evidence" value="ECO:0007669"/>
    <property type="project" value="UniProtKB-SubCell"/>
</dbReference>
<dbReference type="Pfam" id="PF07714">
    <property type="entry name" value="PK_Tyr_Ser-Thr"/>
    <property type="match status" value="1"/>
</dbReference>
<evidence type="ECO:0000256" key="16">
    <source>
        <dbReference type="ARBA" id="ARBA00023015"/>
    </source>
</evidence>
<keyword evidence="15 33" id="KW-1133">Transmembrane helix</keyword>
<proteinExistence type="inferred from homology"/>
<dbReference type="Gene3D" id="2.10.220.10">
    <property type="entry name" value="Hormone Receptor, Insulin-like Growth Factor Receptor 1, Chain A, domain 2"/>
    <property type="match status" value="3"/>
</dbReference>
<dbReference type="GO" id="GO:0004714">
    <property type="term" value="F:transmembrane receptor protein tyrosine kinase activity"/>
    <property type="evidence" value="ECO:0007669"/>
    <property type="project" value="UniProtKB-EC"/>
</dbReference>
<keyword evidence="5" id="KW-1003">Cell membrane</keyword>
<evidence type="ECO:0000256" key="34">
    <source>
        <dbReference type="SAM" id="SignalP"/>
    </source>
</evidence>
<keyword evidence="24" id="KW-0539">Nucleus</keyword>
<dbReference type="Ensembl" id="ENSOKIT00005068699.1">
    <property type="protein sequence ID" value="ENSOKIP00005064621.1"/>
    <property type="gene ID" value="ENSOKIG00005021858.1"/>
</dbReference>
<evidence type="ECO:0000256" key="18">
    <source>
        <dbReference type="ARBA" id="ARBA00023137"/>
    </source>
</evidence>
<keyword evidence="22 28" id="KW-0675">Receptor</keyword>